<dbReference type="GO" id="GO:0048038">
    <property type="term" value="F:quinone binding"/>
    <property type="evidence" value="ECO:0007669"/>
    <property type="project" value="InterPro"/>
</dbReference>
<dbReference type="Proteomes" id="UP000245539">
    <property type="component" value="Unassembled WGS sequence"/>
</dbReference>
<keyword evidence="9" id="KW-1185">Reference proteome</keyword>
<accession>A0A317CIZ7</accession>
<keyword evidence="3 5" id="KW-0801">TPQ</keyword>
<feature type="active site" description="Proton acceptor" evidence="3">
    <location>
        <position position="94"/>
    </location>
</feature>
<protein>
    <recommendedName>
        <fullName evidence="5">Amine oxidase</fullName>
        <ecNumber evidence="5">1.4.3.-</ecNumber>
    </recommendedName>
</protein>
<feature type="chain" id="PRO_5016263882" description="Amine oxidase" evidence="6">
    <location>
        <begin position="24"/>
        <end position="524"/>
    </location>
</feature>
<sequence length="524" mass="58056">MNKKLLAVACILLSILSVSKVSAAEFCADEYYIDQTMPNGTRWDMCWTHDAAQGVRYHNIHYTPKDDSRRMVLYDASVAQIHVPYDDNGARYHDVSDYGLGDENLLSLSAGDCVGGTRSYYNSKAAICRSMSKDGSAYRHNEVRQDLHMLKVFSVSRVGEYLYAAEWRFYSDGRIVPSIIATGALQRYGGASAEQHGWLIAGTSSIGLSHMHNFYWRLDFDLNGSGSNDQVQEINYSEYAGKRYRQMTSFNNEVARSVNPTTMRSWLIKDGDSTNRKGHSISYEIRMNESGQREIGPSFEPFTENDIYISKSKSCEKVASHNKRVYDCATDNLDEFVNGESIQGQDIVAWVGVSFYHMPRSEDAPYMDAHVSSYEIVPRDWHTVNPSLDYVPPINLRLSAVDDYVTASASSALDIDAMGNDTGSDITFNTLDNPDNGTATIVNNKIRYVADSGYRGTDVFWYSIKDSSGTVFGARIHVTVTDASTGGGSGNGGVSTGGGGVIDWFSLLGLSLLSSLLLLRRRHA</sequence>
<dbReference type="InterPro" id="IPR000269">
    <property type="entry name" value="Cu_amine_oxidase"/>
</dbReference>
<dbReference type="OrthoDB" id="9772590at2"/>
<evidence type="ECO:0000259" key="7">
    <source>
        <dbReference type="Pfam" id="PF01179"/>
    </source>
</evidence>
<comment type="similarity">
    <text evidence="5">Belongs to the copper/topaquinone oxidase family.</text>
</comment>
<evidence type="ECO:0000256" key="3">
    <source>
        <dbReference type="PIRSR" id="PIRSR600269-50"/>
    </source>
</evidence>
<gene>
    <name evidence="8" type="ORF">DKW60_08595</name>
</gene>
<dbReference type="GO" id="GO:0005507">
    <property type="term" value="F:copper ion binding"/>
    <property type="evidence" value="ECO:0007669"/>
    <property type="project" value="InterPro"/>
</dbReference>
<evidence type="ECO:0000313" key="9">
    <source>
        <dbReference type="Proteomes" id="UP000245539"/>
    </source>
</evidence>
<dbReference type="GO" id="GO:0009308">
    <property type="term" value="P:amine metabolic process"/>
    <property type="evidence" value="ECO:0007669"/>
    <property type="project" value="UniProtKB-UniRule"/>
</dbReference>
<evidence type="ECO:0000256" key="6">
    <source>
        <dbReference type="SAM" id="SignalP"/>
    </source>
</evidence>
<dbReference type="EMBL" id="QGKM01000018">
    <property type="protein sequence ID" value="PWQ98161.1"/>
    <property type="molecule type" value="Genomic_DNA"/>
</dbReference>
<dbReference type="PANTHER" id="PTHR10638">
    <property type="entry name" value="COPPER AMINE OXIDASE"/>
    <property type="match status" value="1"/>
</dbReference>
<dbReference type="InterPro" id="IPR036460">
    <property type="entry name" value="Cu_amine_oxidase_C_sf"/>
</dbReference>
<comment type="cofactor">
    <cofactor evidence="5">
        <name>Cu cation</name>
        <dbReference type="ChEBI" id="CHEBI:23378"/>
    </cofactor>
    <text evidence="5">Contains 1 topaquinone per subunit.</text>
</comment>
<evidence type="ECO:0000256" key="5">
    <source>
        <dbReference type="RuleBase" id="RU000672"/>
    </source>
</evidence>
<dbReference type="InterPro" id="IPR015798">
    <property type="entry name" value="Cu_amine_oxidase_C"/>
</dbReference>
<dbReference type="PANTHER" id="PTHR10638:SF86">
    <property type="entry name" value="COPPER AMINE OXIDASE 1-RELATED"/>
    <property type="match status" value="1"/>
</dbReference>
<dbReference type="AlphaFoldDB" id="A0A317CIZ7"/>
<feature type="active site" description="Schiff-base intermediate with substrate; via topaquinone" evidence="3">
    <location>
        <position position="161"/>
    </location>
</feature>
<keyword evidence="5" id="KW-0186">Copper</keyword>
<feature type="domain" description="Copper amine oxidase catalytic" evidence="7">
    <location>
        <begin position="41"/>
        <end position="388"/>
    </location>
</feature>
<proteinExistence type="inferred from homology"/>
<dbReference type="SUPFAM" id="SSF49998">
    <property type="entry name" value="Amine oxidase catalytic domain"/>
    <property type="match status" value="1"/>
</dbReference>
<dbReference type="Pfam" id="PF01179">
    <property type="entry name" value="Cu_amine_oxid"/>
    <property type="match status" value="1"/>
</dbReference>
<evidence type="ECO:0000256" key="1">
    <source>
        <dbReference type="ARBA" id="ARBA00001935"/>
    </source>
</evidence>
<comment type="caution">
    <text evidence="8">The sequence shown here is derived from an EMBL/GenBank/DDBJ whole genome shotgun (WGS) entry which is preliminary data.</text>
</comment>
<evidence type="ECO:0000256" key="4">
    <source>
        <dbReference type="PIRSR" id="PIRSR600269-51"/>
    </source>
</evidence>
<feature type="modified residue" description="2',4',5'-topaquinone" evidence="4">
    <location>
        <position position="161"/>
    </location>
</feature>
<dbReference type="Pfam" id="PF17963">
    <property type="entry name" value="Big_9"/>
    <property type="match status" value="1"/>
</dbReference>
<dbReference type="Gene3D" id="2.70.98.20">
    <property type="entry name" value="Copper amine oxidase, catalytic domain"/>
    <property type="match status" value="1"/>
</dbReference>
<dbReference type="EC" id="1.4.3.-" evidence="5"/>
<dbReference type="GO" id="GO:0008131">
    <property type="term" value="F:primary methylamine oxidase activity"/>
    <property type="evidence" value="ECO:0007669"/>
    <property type="project" value="InterPro"/>
</dbReference>
<reference evidence="8 9" key="1">
    <citation type="submission" date="2018-05" db="EMBL/GenBank/DDBJ databases">
        <title>Leucothrix arctica sp. nov., isolated from Arctic seawater.</title>
        <authorList>
            <person name="Choi A."/>
            <person name="Baek K."/>
        </authorList>
    </citation>
    <scope>NUCLEOTIDE SEQUENCE [LARGE SCALE GENOMIC DNA]</scope>
    <source>
        <strain evidence="8 9">JCM 18388</strain>
    </source>
</reference>
<organism evidence="8 9">
    <name type="scientific">Leucothrix pacifica</name>
    <dbReference type="NCBI Taxonomy" id="1247513"/>
    <lineage>
        <taxon>Bacteria</taxon>
        <taxon>Pseudomonadati</taxon>
        <taxon>Pseudomonadota</taxon>
        <taxon>Gammaproteobacteria</taxon>
        <taxon>Thiotrichales</taxon>
        <taxon>Thiotrichaceae</taxon>
        <taxon>Leucothrix</taxon>
    </lineage>
</organism>
<comment type="subunit">
    <text evidence="2">Homodimer.</text>
</comment>
<dbReference type="Gene3D" id="2.60.40.3440">
    <property type="match status" value="1"/>
</dbReference>
<keyword evidence="5" id="KW-0479">Metal-binding</keyword>
<comment type="cofactor">
    <cofactor evidence="1">
        <name>Cu cation</name>
        <dbReference type="ChEBI" id="CHEBI:23378"/>
    </cofactor>
</comment>
<keyword evidence="5" id="KW-0560">Oxidoreductase</keyword>
<dbReference type="RefSeq" id="WP_109837249.1">
    <property type="nucleotide sequence ID" value="NZ_QGKM01000018.1"/>
</dbReference>
<keyword evidence="6" id="KW-0732">Signal</keyword>
<evidence type="ECO:0000256" key="2">
    <source>
        <dbReference type="ARBA" id="ARBA00011738"/>
    </source>
</evidence>
<feature type="signal peptide" evidence="6">
    <location>
        <begin position="1"/>
        <end position="23"/>
    </location>
</feature>
<name>A0A317CIZ7_9GAMM</name>
<evidence type="ECO:0000313" key="8">
    <source>
        <dbReference type="EMBL" id="PWQ98161.1"/>
    </source>
</evidence>
<comment type="PTM">
    <text evidence="4 5">Topaquinone (TPQ) is generated by copper-dependent autoxidation of a specific tyrosyl residue.</text>
</comment>